<name>A0A8J6MCK8_9FIRM</name>
<keyword evidence="2" id="KW-0238">DNA-binding</keyword>
<dbReference type="InterPro" id="IPR004509">
    <property type="entry name" value="Competence_ComEA_HhH"/>
</dbReference>
<dbReference type="SMART" id="SM00278">
    <property type="entry name" value="HhH1"/>
    <property type="match status" value="2"/>
</dbReference>
<dbReference type="GO" id="GO:0003677">
    <property type="term" value="F:DNA binding"/>
    <property type="evidence" value="ECO:0007669"/>
    <property type="project" value="UniProtKB-KW"/>
</dbReference>
<dbReference type="PANTHER" id="PTHR21180:SF32">
    <property type="entry name" value="ENDONUCLEASE_EXONUCLEASE_PHOSPHATASE FAMILY DOMAIN-CONTAINING PROTEIN 1"/>
    <property type="match status" value="1"/>
</dbReference>
<comment type="caution">
    <text evidence="2">The sequence shown here is derived from an EMBL/GenBank/DDBJ whole genome shotgun (WGS) entry which is preliminary data.</text>
</comment>
<dbReference type="Proteomes" id="UP000607645">
    <property type="component" value="Unassembled WGS sequence"/>
</dbReference>
<dbReference type="GO" id="GO:0015627">
    <property type="term" value="C:type II protein secretion system complex"/>
    <property type="evidence" value="ECO:0007669"/>
    <property type="project" value="TreeGrafter"/>
</dbReference>
<sequence length="126" mass="13353">MKISKLEFVILLLTAAFLAFAGGWFLRGSTAAEPIRVEVQRTLSPGETPLALPAPTGGGGPDGKININTADSETLQTLPGIGEKRAEDIIAYREAHGPFRIAEDLTRVKGIGESILAGLLEQITVE</sequence>
<evidence type="ECO:0000259" key="1">
    <source>
        <dbReference type="SMART" id="SM00278"/>
    </source>
</evidence>
<dbReference type="InterPro" id="IPR003583">
    <property type="entry name" value="Hlx-hairpin-Hlx_DNA-bd_motif"/>
</dbReference>
<dbReference type="RefSeq" id="WP_186918762.1">
    <property type="nucleotide sequence ID" value="NZ_JACOPQ010000003.1"/>
</dbReference>
<protein>
    <submittedName>
        <fullName evidence="2">ComEA family DNA-binding protein</fullName>
    </submittedName>
</protein>
<dbReference type="Gene3D" id="1.10.150.280">
    <property type="entry name" value="AF1531-like domain"/>
    <property type="match status" value="1"/>
</dbReference>
<evidence type="ECO:0000313" key="3">
    <source>
        <dbReference type="Proteomes" id="UP000607645"/>
    </source>
</evidence>
<reference evidence="2" key="1">
    <citation type="submission" date="2020-08" db="EMBL/GenBank/DDBJ databases">
        <title>Genome public.</title>
        <authorList>
            <person name="Liu C."/>
            <person name="Sun Q."/>
        </authorList>
    </citation>
    <scope>NUCLEOTIDE SEQUENCE</scope>
    <source>
        <strain evidence="2">NSJ-52</strain>
    </source>
</reference>
<dbReference type="InterPro" id="IPR010994">
    <property type="entry name" value="RuvA_2-like"/>
</dbReference>
<dbReference type="GO" id="GO:0015628">
    <property type="term" value="P:protein secretion by the type II secretion system"/>
    <property type="evidence" value="ECO:0007669"/>
    <property type="project" value="TreeGrafter"/>
</dbReference>
<dbReference type="PANTHER" id="PTHR21180">
    <property type="entry name" value="ENDONUCLEASE/EXONUCLEASE/PHOSPHATASE FAMILY DOMAIN-CONTAINING PROTEIN 1"/>
    <property type="match status" value="1"/>
</dbReference>
<dbReference type="AlphaFoldDB" id="A0A8J6MCK8"/>
<dbReference type="EMBL" id="JACOPQ010000003">
    <property type="protein sequence ID" value="MBC5736399.1"/>
    <property type="molecule type" value="Genomic_DNA"/>
</dbReference>
<dbReference type="InterPro" id="IPR051675">
    <property type="entry name" value="Endo/Exo/Phosphatase_dom_1"/>
</dbReference>
<feature type="domain" description="Helix-hairpin-helix DNA-binding motif class 1" evidence="1">
    <location>
        <begin position="103"/>
        <end position="122"/>
    </location>
</feature>
<keyword evidence="3" id="KW-1185">Reference proteome</keyword>
<dbReference type="NCBIfam" id="TIGR00426">
    <property type="entry name" value="competence protein ComEA helix-hairpin-helix repeat region"/>
    <property type="match status" value="1"/>
</dbReference>
<proteinExistence type="predicted"/>
<feature type="domain" description="Helix-hairpin-helix DNA-binding motif class 1" evidence="1">
    <location>
        <begin position="73"/>
        <end position="92"/>
    </location>
</feature>
<dbReference type="GO" id="GO:0006281">
    <property type="term" value="P:DNA repair"/>
    <property type="evidence" value="ECO:0007669"/>
    <property type="project" value="InterPro"/>
</dbReference>
<organism evidence="2 3">
    <name type="scientific">Lawsonibacter faecis</name>
    <dbReference type="NCBI Taxonomy" id="2763052"/>
    <lineage>
        <taxon>Bacteria</taxon>
        <taxon>Bacillati</taxon>
        <taxon>Bacillota</taxon>
        <taxon>Clostridia</taxon>
        <taxon>Eubacteriales</taxon>
        <taxon>Oscillospiraceae</taxon>
        <taxon>Lawsonibacter</taxon>
    </lineage>
</organism>
<evidence type="ECO:0000313" key="2">
    <source>
        <dbReference type="EMBL" id="MBC5736399.1"/>
    </source>
</evidence>
<accession>A0A8J6MCK8</accession>
<gene>
    <name evidence="2" type="ORF">H8S62_05175</name>
</gene>
<dbReference type="Pfam" id="PF12836">
    <property type="entry name" value="HHH_3"/>
    <property type="match status" value="1"/>
</dbReference>
<dbReference type="SUPFAM" id="SSF47781">
    <property type="entry name" value="RuvA domain 2-like"/>
    <property type="match status" value="1"/>
</dbReference>